<dbReference type="PRINTS" id="PR00364">
    <property type="entry name" value="DISEASERSIST"/>
</dbReference>
<evidence type="ECO:0000259" key="3">
    <source>
        <dbReference type="Pfam" id="PF23598"/>
    </source>
</evidence>
<feature type="domain" description="Disease resistance R13L4/SHOC-2-like LRR" evidence="3">
    <location>
        <begin position="1074"/>
        <end position="1159"/>
    </location>
</feature>
<dbReference type="InterPro" id="IPR055414">
    <property type="entry name" value="LRR_R13L4/SHOC2-like"/>
</dbReference>
<evidence type="ECO:0000259" key="2">
    <source>
        <dbReference type="Pfam" id="PF00931"/>
    </source>
</evidence>
<evidence type="ECO:0000256" key="1">
    <source>
        <dbReference type="ARBA" id="ARBA00022737"/>
    </source>
</evidence>
<dbReference type="Gene3D" id="3.40.50.1820">
    <property type="entry name" value="alpha/beta hydrolase"/>
    <property type="match status" value="1"/>
</dbReference>
<dbReference type="InterPro" id="IPR029058">
    <property type="entry name" value="AB_hydrolase_fold"/>
</dbReference>
<dbReference type="OMA" id="KLWGMTS"/>
<dbReference type="OrthoDB" id="2018313at2759"/>
<dbReference type="SUPFAM" id="SSF52540">
    <property type="entry name" value="P-loop containing nucleoside triphosphate hydrolases"/>
    <property type="match status" value="1"/>
</dbReference>
<feature type="domain" description="Disease resistance R13L4/SHOC-2-like LRR" evidence="3">
    <location>
        <begin position="926"/>
        <end position="1066"/>
    </location>
</feature>
<dbReference type="InterPro" id="IPR042197">
    <property type="entry name" value="Apaf_helical"/>
</dbReference>
<dbReference type="GO" id="GO:0043531">
    <property type="term" value="F:ADP binding"/>
    <property type="evidence" value="ECO:0007669"/>
    <property type="project" value="InterPro"/>
</dbReference>
<sequence>MSLSPACSATSTSRLSEYVYELYNPGVESVLDVVFFHGLQLSHTSEPHLSTWISSGSDKEVWPQTWLPKEFPEARILSVKYDASIRRSENCGILDLYLTAESLMKDLIFAKVGQHAWRPVILVGHSYGGLVIKQLCLHVSTRRVLSSDKQMAGFLNSVTGIFFYGTPHLGISSFFTPDGTKLKDASPLLDYVKLLCAESARLHQNFDDLRRSYEWSIAGVGESRPTTFMLDAESQNAVAVCSEVIVVEASARYGDFTVEHEDHISLCQPESRKSNSYIRLTSFLQSTYNNEVDRRTLRLEVPKMAMSLHSHFFVEVQKILRKAPIIALHGMGGIGKTTLAKLLFNKLCAKFEYTCFLTKSMFKGDTKEERDRIVSSSLYHYGKQVLQRGGTWEKTLMQKKLLFVLDDFDNDMHVELLQDVVNVNSCANSRYIVTSRDKHILNQLEFAECECECYVFDVKHLNQESSTELFMSHAFPKSTEPSPSLKDCIVKIVAKCDGLPLTLEVMGKYLKGKDNKSESYWKECFHALDEADNALRLDDRLWKKLKVSYDRLSSEEQEMFLDAASFFSNSRWTLQEAKASWRVLYGSQDLRWDNLVNLSLVYEVKEQDSIQMHEQLKSLGIRLASGWETGGRCRTWTHKNVPSKFNPSNYDERIEDTLFYSSDSRPHCNATHIEEVIALRLEDSMPLDSRNIGQMKKLRYLDSEKELMLDEIGGKLPKNVALLRFHGEVNNLHDMVDKWFAGRLAVLDLNAPLTCWPTTVSKFQNLEVLKFAACFFEGLPETFAQLPMLRYLTFTSCPRLRSLPEAFGQLSQLGSLEIDECCNLEALPNSFGQLPCLQTFNIAMTSNLQRLPDGFGNLSKLQSLVIDGGREISELPESFGRLSRLQALELHGMTSLKALPEGFGNLSELQSLEIDEVREISELPESFGRLARLRDLELRGMTSLKALPDSFGNLSELQRLLQSLEIDEVREISELPESFGRLARLRILKLWGMTSLKALPDGFGNLSELQSLEIDEVREISELPESFGRLARLRILKLWGMTSLKALPDSFGNLSELQRLVITGGEEISELPESFGRLAQLRDLKLLGMTSLKALPDSFGNLSELQSLEIDKVREISELPESFGRLARLRILKLWGMTSLKALPDGFGNLSELQRLRIQGGEEISELPESFGRLARLQYLELRGMTSLKALPDSFGNLSELQRLVITGGEEISELPESFGRLAQLRDLKLLRMTSLKALPDGFGNLSELQRLRIHKVREISELPESFGRLARLRILKLWNMTSLKALPDSFGNLSGLQSLEIFGMTSLRTA</sequence>
<keyword evidence="5" id="KW-1185">Reference proteome</keyword>
<dbReference type="GO" id="GO:0006952">
    <property type="term" value="P:defense response"/>
    <property type="evidence" value="ECO:0007669"/>
    <property type="project" value="UniProtKB-KW"/>
</dbReference>
<dbReference type="EMBL" id="KZ772779">
    <property type="protein sequence ID" value="PTQ31751.1"/>
    <property type="molecule type" value="Genomic_DNA"/>
</dbReference>
<dbReference type="Gene3D" id="3.80.10.10">
    <property type="entry name" value="Ribonuclease Inhibitor"/>
    <property type="match status" value="3"/>
</dbReference>
<dbReference type="PANTHER" id="PTHR36766">
    <property type="entry name" value="PLANT BROAD-SPECTRUM MILDEW RESISTANCE PROTEIN RPW8"/>
    <property type="match status" value="1"/>
</dbReference>
<dbReference type="PANTHER" id="PTHR36766:SF69">
    <property type="entry name" value="DISEASE RESISTANCE PROTEIN RGA2-LIKE"/>
    <property type="match status" value="1"/>
</dbReference>
<dbReference type="Pfam" id="PF23598">
    <property type="entry name" value="LRR_14"/>
    <property type="match status" value="4"/>
</dbReference>
<gene>
    <name evidence="4" type="ORF">MARPO_0107s0021</name>
</gene>
<feature type="domain" description="NB-ARC" evidence="2">
    <location>
        <begin position="323"/>
        <end position="479"/>
    </location>
</feature>
<evidence type="ECO:0000313" key="4">
    <source>
        <dbReference type="EMBL" id="PTQ31751.1"/>
    </source>
</evidence>
<organism evidence="4 5">
    <name type="scientific">Marchantia polymorpha</name>
    <name type="common">Common liverwort</name>
    <name type="synonym">Marchantia aquatica</name>
    <dbReference type="NCBI Taxonomy" id="3197"/>
    <lineage>
        <taxon>Eukaryota</taxon>
        <taxon>Viridiplantae</taxon>
        <taxon>Streptophyta</taxon>
        <taxon>Embryophyta</taxon>
        <taxon>Marchantiophyta</taxon>
        <taxon>Marchantiopsida</taxon>
        <taxon>Marchantiidae</taxon>
        <taxon>Marchantiales</taxon>
        <taxon>Marchantiaceae</taxon>
        <taxon>Marchantia</taxon>
    </lineage>
</organism>
<dbReference type="InterPro" id="IPR032675">
    <property type="entry name" value="LRR_dom_sf"/>
</dbReference>
<feature type="domain" description="Disease resistance R13L4/SHOC-2-like LRR" evidence="3">
    <location>
        <begin position="759"/>
        <end position="890"/>
    </location>
</feature>
<accession>A0A2R6WD14</accession>
<dbReference type="Proteomes" id="UP000244005">
    <property type="component" value="Unassembled WGS sequence"/>
</dbReference>
<keyword evidence="1" id="KW-0677">Repeat</keyword>
<evidence type="ECO:0000313" key="5">
    <source>
        <dbReference type="Proteomes" id="UP000244005"/>
    </source>
</evidence>
<name>A0A2R6WD14_MARPO</name>
<dbReference type="Pfam" id="PF00931">
    <property type="entry name" value="NB-ARC"/>
    <property type="match status" value="1"/>
</dbReference>
<dbReference type="SUPFAM" id="SSF52047">
    <property type="entry name" value="RNI-like"/>
    <property type="match status" value="1"/>
</dbReference>
<dbReference type="InterPro" id="IPR002182">
    <property type="entry name" value="NB-ARC"/>
</dbReference>
<dbReference type="SUPFAM" id="SSF53474">
    <property type="entry name" value="alpha/beta-Hydrolases"/>
    <property type="match status" value="1"/>
</dbReference>
<proteinExistence type="predicted"/>
<dbReference type="Gene3D" id="1.10.8.430">
    <property type="entry name" value="Helical domain of apoptotic protease-activating factors"/>
    <property type="match status" value="1"/>
</dbReference>
<dbReference type="Gene3D" id="3.40.50.300">
    <property type="entry name" value="P-loop containing nucleotide triphosphate hydrolases"/>
    <property type="match status" value="1"/>
</dbReference>
<dbReference type="SUPFAM" id="SSF52058">
    <property type="entry name" value="L domain-like"/>
    <property type="match status" value="1"/>
</dbReference>
<feature type="domain" description="Disease resistance R13L4/SHOC-2-like LRR" evidence="3">
    <location>
        <begin position="1170"/>
        <end position="1305"/>
    </location>
</feature>
<protein>
    <submittedName>
        <fullName evidence="4">Uncharacterized protein</fullName>
    </submittedName>
</protein>
<reference evidence="5" key="1">
    <citation type="journal article" date="2017" name="Cell">
        <title>Insights into land plant evolution garnered from the Marchantia polymorpha genome.</title>
        <authorList>
            <person name="Bowman J.L."/>
            <person name="Kohchi T."/>
            <person name="Yamato K.T."/>
            <person name="Jenkins J."/>
            <person name="Shu S."/>
            <person name="Ishizaki K."/>
            <person name="Yamaoka S."/>
            <person name="Nishihama R."/>
            <person name="Nakamura Y."/>
            <person name="Berger F."/>
            <person name="Adam C."/>
            <person name="Aki S.S."/>
            <person name="Althoff F."/>
            <person name="Araki T."/>
            <person name="Arteaga-Vazquez M.A."/>
            <person name="Balasubrmanian S."/>
            <person name="Barry K."/>
            <person name="Bauer D."/>
            <person name="Boehm C.R."/>
            <person name="Briginshaw L."/>
            <person name="Caballero-Perez J."/>
            <person name="Catarino B."/>
            <person name="Chen F."/>
            <person name="Chiyoda S."/>
            <person name="Chovatia M."/>
            <person name="Davies K.M."/>
            <person name="Delmans M."/>
            <person name="Demura T."/>
            <person name="Dierschke T."/>
            <person name="Dolan L."/>
            <person name="Dorantes-Acosta A.E."/>
            <person name="Eklund D.M."/>
            <person name="Florent S.N."/>
            <person name="Flores-Sandoval E."/>
            <person name="Fujiyama A."/>
            <person name="Fukuzawa H."/>
            <person name="Galik B."/>
            <person name="Grimanelli D."/>
            <person name="Grimwood J."/>
            <person name="Grossniklaus U."/>
            <person name="Hamada T."/>
            <person name="Haseloff J."/>
            <person name="Hetherington A.J."/>
            <person name="Higo A."/>
            <person name="Hirakawa Y."/>
            <person name="Hundley H.N."/>
            <person name="Ikeda Y."/>
            <person name="Inoue K."/>
            <person name="Inoue S.I."/>
            <person name="Ishida S."/>
            <person name="Jia Q."/>
            <person name="Kakita M."/>
            <person name="Kanazawa T."/>
            <person name="Kawai Y."/>
            <person name="Kawashima T."/>
            <person name="Kennedy M."/>
            <person name="Kinose K."/>
            <person name="Kinoshita T."/>
            <person name="Kohara Y."/>
            <person name="Koide E."/>
            <person name="Komatsu K."/>
            <person name="Kopischke S."/>
            <person name="Kubo M."/>
            <person name="Kyozuka J."/>
            <person name="Lagercrantz U."/>
            <person name="Lin S.S."/>
            <person name="Lindquist E."/>
            <person name="Lipzen A.M."/>
            <person name="Lu C.W."/>
            <person name="De Luna E."/>
            <person name="Martienssen R.A."/>
            <person name="Minamino N."/>
            <person name="Mizutani M."/>
            <person name="Mizutani M."/>
            <person name="Mochizuki N."/>
            <person name="Monte I."/>
            <person name="Mosher R."/>
            <person name="Nagasaki H."/>
            <person name="Nakagami H."/>
            <person name="Naramoto S."/>
            <person name="Nishitani K."/>
            <person name="Ohtani M."/>
            <person name="Okamoto T."/>
            <person name="Okumura M."/>
            <person name="Phillips J."/>
            <person name="Pollak B."/>
            <person name="Reinders A."/>
            <person name="Rovekamp M."/>
            <person name="Sano R."/>
            <person name="Sawa S."/>
            <person name="Schmid M.W."/>
            <person name="Shirakawa M."/>
            <person name="Solano R."/>
            <person name="Spunde A."/>
            <person name="Suetsugu N."/>
            <person name="Sugano S."/>
            <person name="Sugiyama A."/>
            <person name="Sun R."/>
            <person name="Suzuki Y."/>
            <person name="Takenaka M."/>
            <person name="Takezawa D."/>
            <person name="Tomogane H."/>
            <person name="Tsuzuki M."/>
            <person name="Ueda T."/>
            <person name="Umeda M."/>
            <person name="Ward J.M."/>
            <person name="Watanabe Y."/>
            <person name="Yazaki K."/>
            <person name="Yokoyama R."/>
            <person name="Yoshitake Y."/>
            <person name="Yotsui I."/>
            <person name="Zachgo S."/>
            <person name="Schmutz J."/>
        </authorList>
    </citation>
    <scope>NUCLEOTIDE SEQUENCE [LARGE SCALE GENOMIC DNA]</scope>
    <source>
        <strain evidence="5">Tak-1</strain>
    </source>
</reference>
<dbReference type="InterPro" id="IPR027417">
    <property type="entry name" value="P-loop_NTPase"/>
</dbReference>